<dbReference type="EMBL" id="BGZK01000592">
    <property type="protein sequence ID" value="GBP51963.1"/>
    <property type="molecule type" value="Genomic_DNA"/>
</dbReference>
<protein>
    <recommendedName>
        <fullName evidence="1">Pre-C2HC domain-containing protein</fullName>
    </recommendedName>
</protein>
<feature type="domain" description="Pre-C2HC" evidence="1">
    <location>
        <begin position="236"/>
        <end position="303"/>
    </location>
</feature>
<dbReference type="OrthoDB" id="4506733at2759"/>
<reference evidence="2 3" key="1">
    <citation type="journal article" date="2019" name="Commun. Biol.">
        <title>The bagworm genome reveals a unique fibroin gene that provides high tensile strength.</title>
        <authorList>
            <person name="Kono N."/>
            <person name="Nakamura H."/>
            <person name="Ohtoshi R."/>
            <person name="Tomita M."/>
            <person name="Numata K."/>
            <person name="Arakawa K."/>
        </authorList>
    </citation>
    <scope>NUCLEOTIDE SEQUENCE [LARGE SCALE GENOMIC DNA]</scope>
</reference>
<proteinExistence type="predicted"/>
<organism evidence="2 3">
    <name type="scientific">Eumeta variegata</name>
    <name type="common">Bagworm moth</name>
    <name type="synonym">Eumeta japonica</name>
    <dbReference type="NCBI Taxonomy" id="151549"/>
    <lineage>
        <taxon>Eukaryota</taxon>
        <taxon>Metazoa</taxon>
        <taxon>Ecdysozoa</taxon>
        <taxon>Arthropoda</taxon>
        <taxon>Hexapoda</taxon>
        <taxon>Insecta</taxon>
        <taxon>Pterygota</taxon>
        <taxon>Neoptera</taxon>
        <taxon>Endopterygota</taxon>
        <taxon>Lepidoptera</taxon>
        <taxon>Glossata</taxon>
        <taxon>Ditrysia</taxon>
        <taxon>Tineoidea</taxon>
        <taxon>Psychidae</taxon>
        <taxon>Oiketicinae</taxon>
        <taxon>Eumeta</taxon>
    </lineage>
</organism>
<evidence type="ECO:0000259" key="1">
    <source>
        <dbReference type="Pfam" id="PF07530"/>
    </source>
</evidence>
<evidence type="ECO:0000313" key="2">
    <source>
        <dbReference type="EMBL" id="GBP51963.1"/>
    </source>
</evidence>
<evidence type="ECO:0000313" key="3">
    <source>
        <dbReference type="Proteomes" id="UP000299102"/>
    </source>
</evidence>
<keyword evidence="3" id="KW-1185">Reference proteome</keyword>
<accession>A0A4C1WLS1</accession>
<gene>
    <name evidence="2" type="ORF">EVAR_80058_1</name>
</gene>
<dbReference type="Pfam" id="PF07530">
    <property type="entry name" value="PRE_C2HC"/>
    <property type="match status" value="1"/>
</dbReference>
<comment type="caution">
    <text evidence="2">The sequence shown here is derived from an EMBL/GenBank/DDBJ whole genome shotgun (WGS) entry which is preliminary data.</text>
</comment>
<name>A0A4C1WLS1_EUMVA</name>
<dbReference type="AlphaFoldDB" id="A0A4C1WLS1"/>
<dbReference type="Proteomes" id="UP000299102">
    <property type="component" value="Unassembled WGS sequence"/>
</dbReference>
<sequence>MTAEKAGAQQNPVVNYPKLYNDRCATLRRVIAAPGPAGALPCTRVPFDPSPLRYITAKFRGGARPTAQCRRAPSPAAPRYEGPLASKLMQHSLNHEKLVDCKSGREIDASQAERLERLSIACFALSLARSAQAERDNESCFFVHVAGVHRFRKTISRQKCLAIRLRTIDSPLRWPSEREASQGAVGSGKSKAAALTTAKNNLSDEADVTAPPGPAPHDPKLHLFLRGVPKELPVDEVKEDLLSQHLPVQSVRRKLNRFRERLDLVLISGTAEVNDKTTKAAFFKIRSVCSLSGVKGEQPRKRALPGQCHNFQSYGHSSRHCFHSARCVKCPGDHGTAQCTRNKDTDSPPACVLCKQKGYMANYLGCPRSKKSPPAREGCAAPSAHARVLVHVKLCPSSDRNAQRPARREK</sequence>
<dbReference type="InterPro" id="IPR006579">
    <property type="entry name" value="Pre_C2HC_dom"/>
</dbReference>